<keyword evidence="6" id="KW-1185">Reference proteome</keyword>
<reference evidence="6" key="1">
    <citation type="journal article" date="2015" name="Chem. Biol.">
        <title>Structure, bioactivity, and resistance mechanism of streptomonomicin, an unusual lasso Peptide from an understudied halophilic actinomycete.</title>
        <authorList>
            <person name="Metelev M."/>
            <person name="Tietz J.I."/>
            <person name="Melby J.O."/>
            <person name="Blair P.M."/>
            <person name="Zhu L."/>
            <person name="Livnat I."/>
            <person name="Severinov K."/>
            <person name="Mitchell D.A."/>
        </authorList>
    </citation>
    <scope>NUCLEOTIDE SEQUENCE [LARGE SCALE GENOMIC DNA]</scope>
    <source>
        <strain evidence="6">YIM 90003</strain>
    </source>
</reference>
<dbReference type="PANTHER" id="PTHR42776">
    <property type="entry name" value="SERINE PEPTIDASE S9 FAMILY MEMBER"/>
    <property type="match status" value="1"/>
</dbReference>
<evidence type="ECO:0000256" key="1">
    <source>
        <dbReference type="ARBA" id="ARBA00022729"/>
    </source>
</evidence>
<dbReference type="RefSeq" id="WP_040270194.1">
    <property type="nucleotide sequence ID" value="NZ_JROO01000004.1"/>
</dbReference>
<dbReference type="SUPFAM" id="SSF53474">
    <property type="entry name" value="alpha/beta-Hydrolases"/>
    <property type="match status" value="1"/>
</dbReference>
<keyword evidence="3" id="KW-0720">Serine protease</keyword>
<name>A0A0C2JG99_9ACTN</name>
<dbReference type="GO" id="GO:0006508">
    <property type="term" value="P:proteolysis"/>
    <property type="evidence" value="ECO:0007669"/>
    <property type="project" value="InterPro"/>
</dbReference>
<dbReference type="Pfam" id="PF00326">
    <property type="entry name" value="Peptidase_S9"/>
    <property type="match status" value="1"/>
</dbReference>
<dbReference type="InterPro" id="IPR011042">
    <property type="entry name" value="6-blade_b-propeller_TolB-like"/>
</dbReference>
<evidence type="ECO:0000313" key="5">
    <source>
        <dbReference type="EMBL" id="KII00332.1"/>
    </source>
</evidence>
<dbReference type="EMBL" id="JROO01000004">
    <property type="protein sequence ID" value="KII00332.1"/>
    <property type="molecule type" value="Genomic_DNA"/>
</dbReference>
<dbReference type="Gene3D" id="3.40.50.1820">
    <property type="entry name" value="alpha/beta hydrolase"/>
    <property type="match status" value="1"/>
</dbReference>
<feature type="domain" description="Peptidase S9 prolyl oligopeptidase catalytic" evidence="4">
    <location>
        <begin position="462"/>
        <end position="667"/>
    </location>
</feature>
<gene>
    <name evidence="5" type="ORF">LP52_01885</name>
</gene>
<keyword evidence="1" id="KW-0732">Signal</keyword>
<keyword evidence="2" id="KW-0378">Hydrolase</keyword>
<dbReference type="Pfam" id="PF07676">
    <property type="entry name" value="PD40"/>
    <property type="match status" value="1"/>
</dbReference>
<evidence type="ECO:0000256" key="2">
    <source>
        <dbReference type="ARBA" id="ARBA00022801"/>
    </source>
</evidence>
<evidence type="ECO:0000256" key="3">
    <source>
        <dbReference type="ARBA" id="ARBA00022825"/>
    </source>
</evidence>
<comment type="caution">
    <text evidence="5">The sequence shown here is derived from an EMBL/GenBank/DDBJ whole genome shotgun (WGS) entry which is preliminary data.</text>
</comment>
<dbReference type="STRING" id="183763.LP52_01885"/>
<dbReference type="OrthoDB" id="262125at2"/>
<sequence>MVRTWYDLAEYIGLRRVNGLVLAPDGSRLIAPVSEPEPDGASFRTALWEIDPAGEAEPRRLTRSAAGESAPAFLPDGSLLFTSARPDPDTAGSADAPALWLLPAGAGEARCVAERPGGFGAVAVARDTGTVVYTSEVHPGAADAEADARARKARKDAGVSAILHEASPVRSWDRDLGPQRPRLFTAAPPAGAGSRLGEPVDLTPEPGMVLYGHAPDISPDGTTVVTGWNVPAGGGLQSEQLVALDAATGERRVLAADPEYDFGAPAYSPDGRRVVARRDYRGQPGPGGEPPASTLWLVDPDTGEGHDLLAGHDLWPREYAWASDSSAVLFTADDQGRCPVFRVEAATGELTRITADDGTYTCLHPAPGGTALFALRDAWDEPPTPVRIDDATGAGGRQHPVRLPAPEAPLEMPGTLTEVAAEADDGTRIRAWLVLPADASAASPAPLVLWVHGGPYMSFNGWSWRWNPWLMAARGYAVLLPDPALSTGYGPEMRRRARAAWGERTFADLMAVTDAAAARDDVDGTRTAAMGGSFGGYMANWIAGHTDRFQAVVTHASLWSLEAFAGATDCPWAWTAEFGGPLEHPERYRSASPRSAADNIRTPMLVIHGDKDYRVPIGEGLRLWWDLVSRDVEAKFLYFPDENHWVLTPGNIRVWYETILAFLDHHVLGKDWQRPELL</sequence>
<dbReference type="InterPro" id="IPR001375">
    <property type="entry name" value="Peptidase_S9_cat"/>
</dbReference>
<organism evidence="5 6">
    <name type="scientific">Streptomonospora alba</name>
    <dbReference type="NCBI Taxonomy" id="183763"/>
    <lineage>
        <taxon>Bacteria</taxon>
        <taxon>Bacillati</taxon>
        <taxon>Actinomycetota</taxon>
        <taxon>Actinomycetes</taxon>
        <taxon>Streptosporangiales</taxon>
        <taxon>Nocardiopsidaceae</taxon>
        <taxon>Streptomonospora</taxon>
    </lineage>
</organism>
<dbReference type="PANTHER" id="PTHR42776:SF13">
    <property type="entry name" value="DIPEPTIDYL-PEPTIDASE 5"/>
    <property type="match status" value="1"/>
</dbReference>
<evidence type="ECO:0000313" key="6">
    <source>
        <dbReference type="Proteomes" id="UP000031675"/>
    </source>
</evidence>
<protein>
    <submittedName>
        <fullName evidence="5">Peptidase S9</fullName>
    </submittedName>
</protein>
<keyword evidence="3" id="KW-0645">Protease</keyword>
<dbReference type="InterPro" id="IPR011659">
    <property type="entry name" value="WD40"/>
</dbReference>
<dbReference type="AlphaFoldDB" id="A0A0C2JG99"/>
<proteinExistence type="predicted"/>
<dbReference type="SUPFAM" id="SSF82171">
    <property type="entry name" value="DPP6 N-terminal domain-like"/>
    <property type="match status" value="1"/>
</dbReference>
<dbReference type="Gene3D" id="2.120.10.30">
    <property type="entry name" value="TolB, C-terminal domain"/>
    <property type="match status" value="2"/>
</dbReference>
<dbReference type="GO" id="GO:0004252">
    <property type="term" value="F:serine-type endopeptidase activity"/>
    <property type="evidence" value="ECO:0007669"/>
    <property type="project" value="TreeGrafter"/>
</dbReference>
<accession>A0A0C2JG99</accession>
<dbReference type="InterPro" id="IPR029058">
    <property type="entry name" value="AB_hydrolase_fold"/>
</dbReference>
<dbReference type="Proteomes" id="UP000031675">
    <property type="component" value="Unassembled WGS sequence"/>
</dbReference>
<evidence type="ECO:0000259" key="4">
    <source>
        <dbReference type="Pfam" id="PF00326"/>
    </source>
</evidence>